<evidence type="ECO:0000256" key="6">
    <source>
        <dbReference type="ARBA" id="ARBA00022801"/>
    </source>
</evidence>
<dbReference type="AlphaFoldDB" id="A0A9P5CLK2"/>
<evidence type="ECO:0000256" key="4">
    <source>
        <dbReference type="ARBA" id="ARBA00012350"/>
    </source>
</evidence>
<organism evidence="14 15">
    <name type="scientific">Cryphonectria parasitica (strain ATCC 38755 / EP155)</name>
    <dbReference type="NCBI Taxonomy" id="660469"/>
    <lineage>
        <taxon>Eukaryota</taxon>
        <taxon>Fungi</taxon>
        <taxon>Dikarya</taxon>
        <taxon>Ascomycota</taxon>
        <taxon>Pezizomycotina</taxon>
        <taxon>Sordariomycetes</taxon>
        <taxon>Sordariomycetidae</taxon>
        <taxon>Diaporthales</taxon>
        <taxon>Cryphonectriaceae</taxon>
        <taxon>Cryphonectria-Endothia species complex</taxon>
        <taxon>Cryphonectria</taxon>
    </lineage>
</organism>
<comment type="similarity">
    <text evidence="3 10">Belongs to the glycosyl hydrolase 76 family.</text>
</comment>
<keyword evidence="9 10" id="KW-0326">Glycosidase</keyword>
<evidence type="ECO:0000256" key="2">
    <source>
        <dbReference type="ARBA" id="ARBA00004308"/>
    </source>
</evidence>
<keyword evidence="6 10" id="KW-0378">Hydrolase</keyword>
<evidence type="ECO:0000313" key="15">
    <source>
        <dbReference type="Proteomes" id="UP000803844"/>
    </source>
</evidence>
<dbReference type="InterPro" id="IPR008928">
    <property type="entry name" value="6-hairpin_glycosidase_sf"/>
</dbReference>
<evidence type="ECO:0000256" key="5">
    <source>
        <dbReference type="ARBA" id="ARBA00022729"/>
    </source>
</evidence>
<feature type="chain" id="PRO_5040298308" description="Mannan endo-1,6-alpha-mannosidase" evidence="13">
    <location>
        <begin position="22"/>
        <end position="472"/>
    </location>
</feature>
<dbReference type="Pfam" id="PF03663">
    <property type="entry name" value="Glyco_hydro_76"/>
    <property type="match status" value="1"/>
</dbReference>
<dbReference type="EC" id="3.2.1.101" evidence="4 10"/>
<feature type="transmembrane region" description="Helical" evidence="12">
    <location>
        <begin position="449"/>
        <end position="470"/>
    </location>
</feature>
<dbReference type="GO" id="GO:0012505">
    <property type="term" value="C:endomembrane system"/>
    <property type="evidence" value="ECO:0007669"/>
    <property type="project" value="UniProtKB-SubCell"/>
</dbReference>
<feature type="region of interest" description="Disordered" evidence="11">
    <location>
        <begin position="419"/>
        <end position="441"/>
    </location>
</feature>
<keyword evidence="12" id="KW-1133">Transmembrane helix</keyword>
<reference evidence="14" key="1">
    <citation type="journal article" date="2020" name="Phytopathology">
        <title>Genome sequence of the chestnut blight fungus Cryphonectria parasitica EP155: A fundamental resource for an archetypical invasive plant pathogen.</title>
        <authorList>
            <person name="Crouch J.A."/>
            <person name="Dawe A."/>
            <person name="Aerts A."/>
            <person name="Barry K."/>
            <person name="Churchill A.C.L."/>
            <person name="Grimwood J."/>
            <person name="Hillman B."/>
            <person name="Milgroom M.G."/>
            <person name="Pangilinan J."/>
            <person name="Smith M."/>
            <person name="Salamov A."/>
            <person name="Schmutz J."/>
            <person name="Yadav J."/>
            <person name="Grigoriev I.V."/>
            <person name="Nuss D."/>
        </authorList>
    </citation>
    <scope>NUCLEOTIDE SEQUENCE</scope>
    <source>
        <strain evidence="14">EP155</strain>
    </source>
</reference>
<evidence type="ECO:0000313" key="14">
    <source>
        <dbReference type="EMBL" id="KAF3761915.1"/>
    </source>
</evidence>
<evidence type="ECO:0000256" key="12">
    <source>
        <dbReference type="SAM" id="Phobius"/>
    </source>
</evidence>
<comment type="subcellular location">
    <subcellularLocation>
        <location evidence="2">Endomembrane system</location>
    </subcellularLocation>
</comment>
<keyword evidence="15" id="KW-1185">Reference proteome</keyword>
<evidence type="ECO:0000256" key="1">
    <source>
        <dbReference type="ARBA" id="ARBA00001452"/>
    </source>
</evidence>
<keyword evidence="5 13" id="KW-0732">Signal</keyword>
<dbReference type="OrthoDB" id="4187847at2759"/>
<dbReference type="InterPro" id="IPR005198">
    <property type="entry name" value="Glyco_hydro_76"/>
</dbReference>
<comment type="catalytic activity">
    <reaction evidence="1 10">
        <text>Random hydrolysis of (1-&gt;6)-alpha-D-mannosidic linkages in unbranched (1-&gt;6)-mannans.</text>
        <dbReference type="EC" id="3.2.1.101"/>
    </reaction>
</comment>
<evidence type="ECO:0000256" key="9">
    <source>
        <dbReference type="ARBA" id="ARBA00023295"/>
    </source>
</evidence>
<dbReference type="InterPro" id="IPR014480">
    <property type="entry name" value="Mannan-1_6-alpha_mannosidase"/>
</dbReference>
<dbReference type="GeneID" id="63832455"/>
<comment type="caution">
    <text evidence="14">The sequence shown here is derived from an EMBL/GenBank/DDBJ whole genome shotgun (WGS) entry which is preliminary data.</text>
</comment>
<dbReference type="PIRSF" id="PIRSF016302">
    <property type="entry name" value="Man_a_manosd"/>
    <property type="match status" value="1"/>
</dbReference>
<name>A0A9P5CLK2_CRYP1</name>
<accession>A0A9P5CLK2</accession>
<keyword evidence="8" id="KW-0325">Glycoprotein</keyword>
<dbReference type="GO" id="GO:0009272">
    <property type="term" value="P:fungal-type cell wall biogenesis"/>
    <property type="evidence" value="ECO:0007669"/>
    <property type="project" value="TreeGrafter"/>
</dbReference>
<dbReference type="Gene3D" id="1.50.10.20">
    <property type="match status" value="1"/>
</dbReference>
<dbReference type="EMBL" id="MU032351">
    <property type="protein sequence ID" value="KAF3761915.1"/>
    <property type="molecule type" value="Genomic_DNA"/>
</dbReference>
<evidence type="ECO:0000256" key="10">
    <source>
        <dbReference type="PIRNR" id="PIRNR016302"/>
    </source>
</evidence>
<protein>
    <recommendedName>
        <fullName evidence="4 10">Mannan endo-1,6-alpha-mannosidase</fullName>
        <ecNumber evidence="4 10">3.2.1.101</ecNumber>
    </recommendedName>
</protein>
<evidence type="ECO:0000256" key="3">
    <source>
        <dbReference type="ARBA" id="ARBA00009699"/>
    </source>
</evidence>
<dbReference type="Proteomes" id="UP000803844">
    <property type="component" value="Unassembled WGS sequence"/>
</dbReference>
<evidence type="ECO:0000256" key="11">
    <source>
        <dbReference type="SAM" id="MobiDB-lite"/>
    </source>
</evidence>
<keyword evidence="7 12" id="KW-0472">Membrane</keyword>
<dbReference type="GO" id="GO:0008496">
    <property type="term" value="F:mannan endo-1,6-alpha-mannosidase activity"/>
    <property type="evidence" value="ECO:0007669"/>
    <property type="project" value="UniProtKB-UniRule"/>
</dbReference>
<dbReference type="GO" id="GO:0016052">
    <property type="term" value="P:carbohydrate catabolic process"/>
    <property type="evidence" value="ECO:0007669"/>
    <property type="project" value="InterPro"/>
</dbReference>
<dbReference type="RefSeq" id="XP_040772894.1">
    <property type="nucleotide sequence ID" value="XM_040915326.1"/>
</dbReference>
<keyword evidence="12" id="KW-0812">Transmembrane</keyword>
<sequence>MRSSIWTLSAVGTVLLPAATAVTIDWTSTDSIAEGASTIAYGLMGYYTGNHTGDTPGNLPSPYYWWEAGGMFNAIINYWAYTGDDTYNNETYQAMQHQMGDDDDYMPTNQTLTEGNDDQGFWAMAAMSAAELNFMNPNSTALAATEGSVQWLAAAQAVFNEYVWRWEAANDTCNGGLRWQIFTWNNGYTYKNSIATGCFFNVAARLARYTGNASYAEWATTTFEWMQGVGYMDADWNIYDGSGITGTVNCTDIDKAQWTYNSGIFMHGAAYMYNYTNGSEIWAERVNGLLNRTLNFMFNSTNQIIFEPPCEPTDGCTTDEYSFKGYTLMWLAQVTQMMSSTYDTIYPYLLTTAKAAAVLCVDTTDGSEGFVLSGIACPFKWTTGVSDGLYGVGQQMSALNAVLATMIASAPAPYTADDGGTSTGNAAGGSQKTDSSVSGTTTITTGDRAGAGILTTLVLAGMIGGSYWMVAD</sequence>
<evidence type="ECO:0000256" key="13">
    <source>
        <dbReference type="SAM" id="SignalP"/>
    </source>
</evidence>
<feature type="signal peptide" evidence="13">
    <location>
        <begin position="1"/>
        <end position="21"/>
    </location>
</feature>
<dbReference type="FunFam" id="1.50.10.20:FF:000006">
    <property type="entry name" value="Mannan endo-1,6-alpha-mannosidase"/>
    <property type="match status" value="1"/>
</dbReference>
<evidence type="ECO:0000256" key="8">
    <source>
        <dbReference type="ARBA" id="ARBA00023180"/>
    </source>
</evidence>
<dbReference type="PANTHER" id="PTHR12145:SF41">
    <property type="entry name" value="MANNAN ENDO-1,6-ALPHA-MANNOSIDASE"/>
    <property type="match status" value="1"/>
</dbReference>
<dbReference type="SUPFAM" id="SSF48208">
    <property type="entry name" value="Six-hairpin glycosidases"/>
    <property type="match status" value="1"/>
</dbReference>
<evidence type="ECO:0000256" key="7">
    <source>
        <dbReference type="ARBA" id="ARBA00023136"/>
    </source>
</evidence>
<gene>
    <name evidence="14" type="ORF">M406DRAFT_108956</name>
</gene>
<proteinExistence type="inferred from homology"/>
<dbReference type="PANTHER" id="PTHR12145">
    <property type="entry name" value="MANNAN ENDO-1,6-ALPHA-MANNOSIDASE DCW1"/>
    <property type="match status" value="1"/>
</dbReference>